<accession>A0A2W6NDU5</accession>
<dbReference type="EMBL" id="NBIU01000130">
    <property type="protein sequence ID" value="PZT47110.1"/>
    <property type="molecule type" value="Genomic_DNA"/>
</dbReference>
<evidence type="ECO:0000313" key="1">
    <source>
        <dbReference type="EMBL" id="PZT47110.1"/>
    </source>
</evidence>
<sequence length="54" mass="6283">NERLDSVVYRFYGSLEYFSMVLEVNPKLTPLLKNGDVVNLPIIEKPTNKEEALW</sequence>
<dbReference type="AlphaFoldDB" id="A0A2W6NDU5"/>
<proteinExistence type="predicted"/>
<gene>
    <name evidence="1" type="ORF">B6S12_10825</name>
</gene>
<dbReference type="InterPro" id="IPR008861">
    <property type="entry name" value="GpX-like"/>
</dbReference>
<feature type="non-terminal residue" evidence="1">
    <location>
        <position position="1"/>
    </location>
</feature>
<keyword evidence="2" id="KW-1185">Reference proteome</keyword>
<comment type="caution">
    <text evidence="1">The sequence shown here is derived from an EMBL/GenBank/DDBJ whole genome shotgun (WGS) entry which is preliminary data.</text>
</comment>
<dbReference type="Pfam" id="PF05489">
    <property type="entry name" value="Phage_tail_X"/>
    <property type="match status" value="1"/>
</dbReference>
<protein>
    <submittedName>
        <fullName evidence="1">Phage tail protein</fullName>
    </submittedName>
</protein>
<organism evidence="1 2">
    <name type="scientific">Helicobacter valdiviensis</name>
    <dbReference type="NCBI Taxonomy" id="1458358"/>
    <lineage>
        <taxon>Bacteria</taxon>
        <taxon>Pseudomonadati</taxon>
        <taxon>Campylobacterota</taxon>
        <taxon>Epsilonproteobacteria</taxon>
        <taxon>Campylobacterales</taxon>
        <taxon>Helicobacteraceae</taxon>
        <taxon>Helicobacter</taxon>
    </lineage>
</organism>
<reference evidence="1 2" key="1">
    <citation type="submission" date="2017-03" db="EMBL/GenBank/DDBJ databases">
        <title>Genomic and clinical evidence uncovers the enterohepatic species Helicobacter valdiviensis as a potential human intestinal pathogen.</title>
        <authorList>
            <person name="Fresia P."/>
            <person name="Jara R."/>
            <person name="Sierra R."/>
            <person name="Ferres I."/>
            <person name="Greif G."/>
            <person name="Iraola G."/>
            <person name="Collado L."/>
        </authorList>
    </citation>
    <scope>NUCLEOTIDE SEQUENCE [LARGE SCALE GENOMIC DNA]</scope>
    <source>
        <strain evidence="1 2">WBE14</strain>
    </source>
</reference>
<dbReference type="OrthoDB" id="5328433at2"/>
<name>A0A2W6NDU5_9HELI</name>
<dbReference type="Proteomes" id="UP000249746">
    <property type="component" value="Unassembled WGS sequence"/>
</dbReference>
<dbReference type="RefSeq" id="WP_111230746.1">
    <property type="nucleotide sequence ID" value="NZ_NBIU01000130.1"/>
</dbReference>
<evidence type="ECO:0000313" key="2">
    <source>
        <dbReference type="Proteomes" id="UP000249746"/>
    </source>
</evidence>